<reference evidence="2" key="1">
    <citation type="submission" date="2023-08" db="EMBL/GenBank/DDBJ databases">
        <title>Black Yeasts Isolated from many extreme environments.</title>
        <authorList>
            <person name="Coleine C."/>
            <person name="Stajich J.E."/>
            <person name="Selbmann L."/>
        </authorList>
    </citation>
    <scope>NUCLEOTIDE SEQUENCE</scope>
    <source>
        <strain evidence="2">CCFEE 5810</strain>
    </source>
</reference>
<feature type="compositionally biased region" description="Acidic residues" evidence="1">
    <location>
        <begin position="133"/>
        <end position="145"/>
    </location>
</feature>
<dbReference type="AlphaFoldDB" id="A0AAN7WCW3"/>
<name>A0AAN7WCW3_9PEZI</name>
<proteinExistence type="predicted"/>
<gene>
    <name evidence="2" type="ORF">LTR97_004185</name>
</gene>
<evidence type="ECO:0000313" key="2">
    <source>
        <dbReference type="EMBL" id="KAK5703236.1"/>
    </source>
</evidence>
<accession>A0AAN7WCW3</accession>
<evidence type="ECO:0000313" key="3">
    <source>
        <dbReference type="Proteomes" id="UP001310594"/>
    </source>
</evidence>
<protein>
    <submittedName>
        <fullName evidence="2">Uncharacterized protein</fullName>
    </submittedName>
</protein>
<evidence type="ECO:0000256" key="1">
    <source>
        <dbReference type="SAM" id="MobiDB-lite"/>
    </source>
</evidence>
<dbReference type="Proteomes" id="UP001310594">
    <property type="component" value="Unassembled WGS sequence"/>
</dbReference>
<sequence>MGAQLANAPFSTFQFSTAIVDVDPTNFAIATIVRSILLLVSSVMLITLQPSDLQLLTILTSGNLGVRAYGLSRTLGLSQLTLGAFAAALNADSYVGLAVAAFINWSYQNFQFDINPPVFTNRLQISAWRNMDEPDEDPSVNDPDDGPARATLNLNGDNIPDRWNDDNNTPGPSGGNTGSTGKYVGNTFGKYSGDL</sequence>
<organism evidence="2 3">
    <name type="scientific">Elasticomyces elasticus</name>
    <dbReference type="NCBI Taxonomy" id="574655"/>
    <lineage>
        <taxon>Eukaryota</taxon>
        <taxon>Fungi</taxon>
        <taxon>Dikarya</taxon>
        <taxon>Ascomycota</taxon>
        <taxon>Pezizomycotina</taxon>
        <taxon>Dothideomycetes</taxon>
        <taxon>Dothideomycetidae</taxon>
        <taxon>Mycosphaerellales</taxon>
        <taxon>Teratosphaeriaceae</taxon>
        <taxon>Elasticomyces</taxon>
    </lineage>
</organism>
<comment type="caution">
    <text evidence="2">The sequence shown here is derived from an EMBL/GenBank/DDBJ whole genome shotgun (WGS) entry which is preliminary data.</text>
</comment>
<dbReference type="EMBL" id="JAVRQU010000005">
    <property type="protein sequence ID" value="KAK5703236.1"/>
    <property type="molecule type" value="Genomic_DNA"/>
</dbReference>
<feature type="region of interest" description="Disordered" evidence="1">
    <location>
        <begin position="131"/>
        <end position="195"/>
    </location>
</feature>